<dbReference type="InterPro" id="IPR006675">
    <property type="entry name" value="HDIG_dom"/>
</dbReference>
<dbReference type="NCBIfam" id="TIGR00277">
    <property type="entry name" value="HDIG"/>
    <property type="match status" value="1"/>
</dbReference>
<sequence length="184" mass="20264">MQREEALSLLKSKIQNVNLIKHSLAVEAVMVALANHFNQDSEKWSLAGLLHDIDYEKTKDNPLEHSAVGAKMLEELGVDKEISQAVKVHNEAHGILPETLMEKALYAVDPLTGLIVAATLVLPSKKIADLTVENVINRFGEKSFARGANREIMKKCEELLGLSLEKFVQIGLGAMQNIAVNLEL</sequence>
<dbReference type="EMBL" id="PCRP01000026">
    <property type="protein sequence ID" value="PIP23741.1"/>
    <property type="molecule type" value="Genomic_DNA"/>
</dbReference>
<name>A0A2G9YZ56_9BACT</name>
<gene>
    <name evidence="2" type="ORF">COX36_01680</name>
</gene>
<reference evidence="2 3" key="1">
    <citation type="submission" date="2017-09" db="EMBL/GenBank/DDBJ databases">
        <title>Depth-based differentiation of microbial function through sediment-hosted aquifers and enrichment of novel symbionts in the deep terrestrial subsurface.</title>
        <authorList>
            <person name="Probst A.J."/>
            <person name="Ladd B."/>
            <person name="Jarett J.K."/>
            <person name="Geller-Mcgrath D.E."/>
            <person name="Sieber C.M."/>
            <person name="Emerson J.B."/>
            <person name="Anantharaman K."/>
            <person name="Thomas B.C."/>
            <person name="Malmstrom R."/>
            <person name="Stieglmeier M."/>
            <person name="Klingl A."/>
            <person name="Woyke T."/>
            <person name="Ryan C.M."/>
            <person name="Banfield J.F."/>
        </authorList>
    </citation>
    <scope>NUCLEOTIDE SEQUENCE [LARGE SCALE GENOMIC DNA]</scope>
    <source>
        <strain evidence="2">CG23_combo_of_CG06-09_8_20_14_all_38_19</strain>
    </source>
</reference>
<dbReference type="Pfam" id="PF01966">
    <property type="entry name" value="HD"/>
    <property type="match status" value="1"/>
</dbReference>
<accession>A0A2G9YZ56</accession>
<organism evidence="2 3">
    <name type="scientific">Candidatus Nealsonbacteria bacterium CG23_combo_of_CG06-09_8_20_14_all_38_19</name>
    <dbReference type="NCBI Taxonomy" id="1974721"/>
    <lineage>
        <taxon>Bacteria</taxon>
        <taxon>Candidatus Nealsoniibacteriota</taxon>
    </lineage>
</organism>
<dbReference type="CDD" id="cd00077">
    <property type="entry name" value="HDc"/>
    <property type="match status" value="1"/>
</dbReference>
<evidence type="ECO:0000259" key="1">
    <source>
        <dbReference type="SMART" id="SM00471"/>
    </source>
</evidence>
<proteinExistence type="predicted"/>
<dbReference type="Proteomes" id="UP000230273">
    <property type="component" value="Unassembled WGS sequence"/>
</dbReference>
<dbReference type="SMART" id="SM00471">
    <property type="entry name" value="HDc"/>
    <property type="match status" value="1"/>
</dbReference>
<evidence type="ECO:0000313" key="3">
    <source>
        <dbReference type="Proteomes" id="UP000230273"/>
    </source>
</evidence>
<keyword evidence="2" id="KW-0378">Hydrolase</keyword>
<dbReference type="Gene3D" id="1.10.3210.10">
    <property type="entry name" value="Hypothetical protein af1432"/>
    <property type="match status" value="1"/>
</dbReference>
<dbReference type="AlphaFoldDB" id="A0A2G9YZ56"/>
<dbReference type="GO" id="GO:0016787">
    <property type="term" value="F:hydrolase activity"/>
    <property type="evidence" value="ECO:0007669"/>
    <property type="project" value="UniProtKB-KW"/>
</dbReference>
<protein>
    <submittedName>
        <fullName evidence="2">Phosphohydrolase</fullName>
    </submittedName>
</protein>
<feature type="domain" description="HD/PDEase" evidence="1">
    <location>
        <begin position="15"/>
        <end position="123"/>
    </location>
</feature>
<dbReference type="InterPro" id="IPR003607">
    <property type="entry name" value="HD/PDEase_dom"/>
</dbReference>
<dbReference type="InterPro" id="IPR006674">
    <property type="entry name" value="HD_domain"/>
</dbReference>
<comment type="caution">
    <text evidence="2">The sequence shown here is derived from an EMBL/GenBank/DDBJ whole genome shotgun (WGS) entry which is preliminary data.</text>
</comment>
<dbReference type="PANTHER" id="PTHR38659">
    <property type="entry name" value="METAL-DEPENDENT PHOSPHOHYDROLASE"/>
    <property type="match status" value="1"/>
</dbReference>
<dbReference type="SUPFAM" id="SSF109604">
    <property type="entry name" value="HD-domain/PDEase-like"/>
    <property type="match status" value="1"/>
</dbReference>
<dbReference type="PANTHER" id="PTHR38659:SF1">
    <property type="entry name" value="METAL DEPENDENT PHOSPHOHYDROLASE"/>
    <property type="match status" value="1"/>
</dbReference>
<evidence type="ECO:0000313" key="2">
    <source>
        <dbReference type="EMBL" id="PIP23741.1"/>
    </source>
</evidence>